<dbReference type="Proteomes" id="UP001190640">
    <property type="component" value="Chromosome 12"/>
</dbReference>
<feature type="domain" description="Copper amine oxidase catalytic" evidence="9">
    <location>
        <begin position="306"/>
        <end position="707"/>
    </location>
</feature>
<dbReference type="Pfam" id="PF01179">
    <property type="entry name" value="Cu_amine_oxid"/>
    <property type="match status" value="1"/>
</dbReference>
<evidence type="ECO:0000256" key="7">
    <source>
        <dbReference type="PIRSR" id="PIRSR600269-51"/>
    </source>
</evidence>
<dbReference type="InterPro" id="IPR015798">
    <property type="entry name" value="Cu_amine_oxidase_C"/>
</dbReference>
<dbReference type="PRINTS" id="PR00766">
    <property type="entry name" value="CUDAOXIDASE"/>
</dbReference>
<dbReference type="Pfam" id="PF02728">
    <property type="entry name" value="Cu_amine_oxidN3"/>
    <property type="match status" value="1"/>
</dbReference>
<feature type="modified residue" description="2',4',5'-topaquinone" evidence="7">
    <location>
        <position position="461"/>
    </location>
</feature>
<sequence>MNLKMLLILLLLSLATIFVLVCVLLTWKENPTLCGVEPQAFLKERHNNQSLVFAGLSAEEMVQVVRYLQSHLGVQLVDAYHASPSDNCIYYLDVQLPHKDEVLKFLDHGGTCPTRQALAVVYFGSQSDPNITEYVVGPLPVPTYHQDVTVQKYGGKLPYHRRTVLGNEYEQIGKFLLEEKFLEAPTFMDKVFGHNGSNFAGLTSAPRGFQSGDRATWFVLFQNVPGFFLHPVGMELLVDHSSLNVSQWSVPKVFYNGQYYNGLAELERAFLEKHVRVEKMKTVSSDGGASSLNPRVPPVGYGPLHHEPCGRRYSVSHNQVVSSLWSFAFRMDVNRGPHIHDIRFQGQRIVYELSVQDAMSVYGSNSPGGMSTRYMDGSFGIGRFTYSLVKGVDCPYSAIYLDAAYLIETLDPEVQKNSICVFEENIGAPFRRHYSNLQSLFYGGLPGSALVLRSIATMGNYDYVWDFIFHMNGAIESKVRATGYITSSFFYGDGLDYGNRVGDRTLGTIHTHLINYKVDLDVGGVKNSLVTNDMTFQKVKAPWDQNHEIHQMRVKRENLDTEDKAAFRLHDDFPRHIYFAANSTNRWGHERGYRIQIYSFSGDHLPESDPMERAISWGRYKLAVTKRKEEEPTSTSVYNQNDPWTPTVAFADFINNETICNEDLVAWITAGFLHIPHSEDIPNTPTVGNAVGFMLRPYNFFDDDPSMYSPDGVFFTSKQDPTSCDVNHLACLPKAAACMPNLPPFSYEGFQNLTRL</sequence>
<evidence type="ECO:0000256" key="8">
    <source>
        <dbReference type="RuleBase" id="RU000672"/>
    </source>
</evidence>
<organism evidence="12 13">
    <name type="scientific">Eublepharis macularius</name>
    <name type="common">Leopard gecko</name>
    <name type="synonym">Cyrtodactylus macularius</name>
    <dbReference type="NCBI Taxonomy" id="481883"/>
    <lineage>
        <taxon>Eukaryota</taxon>
        <taxon>Metazoa</taxon>
        <taxon>Chordata</taxon>
        <taxon>Craniata</taxon>
        <taxon>Vertebrata</taxon>
        <taxon>Euteleostomi</taxon>
        <taxon>Lepidosauria</taxon>
        <taxon>Squamata</taxon>
        <taxon>Bifurcata</taxon>
        <taxon>Gekkota</taxon>
        <taxon>Eublepharidae</taxon>
        <taxon>Eublepharinae</taxon>
        <taxon>Eublepharis</taxon>
    </lineage>
</organism>
<dbReference type="AlphaFoldDB" id="A0AA97K6B6"/>
<dbReference type="Pfam" id="PF02727">
    <property type="entry name" value="Cu_amine_oxidN2"/>
    <property type="match status" value="1"/>
</dbReference>
<evidence type="ECO:0000256" key="1">
    <source>
        <dbReference type="ARBA" id="ARBA00007983"/>
    </source>
</evidence>
<dbReference type="PROSITE" id="PS01165">
    <property type="entry name" value="COPPER_AMINE_OXID_2"/>
    <property type="match status" value="1"/>
</dbReference>
<dbReference type="PANTHER" id="PTHR10638">
    <property type="entry name" value="COPPER AMINE OXIDASE"/>
    <property type="match status" value="1"/>
</dbReference>
<dbReference type="GO" id="GO:0005507">
    <property type="term" value="F:copper ion binding"/>
    <property type="evidence" value="ECO:0007669"/>
    <property type="project" value="InterPro"/>
</dbReference>
<comment type="PTM">
    <text evidence="7 8">Topaquinone (TPQ) is generated by copper-dependent autoxidation of a specific tyrosyl residue.</text>
</comment>
<dbReference type="InterPro" id="IPR016182">
    <property type="entry name" value="Cu_amine_oxidase_N-reg"/>
</dbReference>
<dbReference type="Gene3D" id="3.10.450.40">
    <property type="match status" value="2"/>
</dbReference>
<evidence type="ECO:0000259" key="10">
    <source>
        <dbReference type="Pfam" id="PF02727"/>
    </source>
</evidence>
<dbReference type="FunFam" id="3.10.450.40:FF:000007">
    <property type="entry name" value="Amine oxidase"/>
    <property type="match status" value="1"/>
</dbReference>
<accession>A0AA97K6B6</accession>
<evidence type="ECO:0000259" key="11">
    <source>
        <dbReference type="Pfam" id="PF02728"/>
    </source>
</evidence>
<feature type="active site" description="Proton acceptor" evidence="6">
    <location>
        <position position="376"/>
    </location>
</feature>
<keyword evidence="4 8" id="KW-0560">Oxidoreductase</keyword>
<evidence type="ECO:0000256" key="3">
    <source>
        <dbReference type="ARBA" id="ARBA00022772"/>
    </source>
</evidence>
<dbReference type="GeneID" id="129340591"/>
<dbReference type="InterPro" id="IPR049947">
    <property type="entry name" value="Cu_Am_Ox_Cu-bd"/>
</dbReference>
<keyword evidence="2 8" id="KW-0479">Metal-binding</keyword>
<dbReference type="InterPro" id="IPR015802">
    <property type="entry name" value="Cu_amine_oxidase_N3"/>
</dbReference>
<comment type="cofactor">
    <cofactor evidence="8">
        <name>Cu cation</name>
        <dbReference type="ChEBI" id="CHEBI:23378"/>
    </cofactor>
    <text evidence="8">Contains 1 topaquinone per subunit.</text>
</comment>
<dbReference type="EC" id="1.4.3.-" evidence="8"/>
<proteinExistence type="inferred from homology"/>
<feature type="domain" description="Copper amine oxidase N2-terminal" evidence="10">
    <location>
        <begin position="70"/>
        <end position="144"/>
    </location>
</feature>
<evidence type="ECO:0000313" key="12">
    <source>
        <dbReference type="Proteomes" id="UP001190640"/>
    </source>
</evidence>
<evidence type="ECO:0000256" key="2">
    <source>
        <dbReference type="ARBA" id="ARBA00022723"/>
    </source>
</evidence>
<name>A0AA97K6B6_EUBMA</name>
<dbReference type="InterPro" id="IPR000269">
    <property type="entry name" value="Cu_amine_oxidase"/>
</dbReference>
<dbReference type="PROSITE" id="PS01164">
    <property type="entry name" value="COPPER_AMINE_OXID_1"/>
    <property type="match status" value="1"/>
</dbReference>
<keyword evidence="3 6" id="KW-0801">TPQ</keyword>
<protein>
    <recommendedName>
        <fullName evidence="8">Amine oxidase</fullName>
        <ecNumber evidence="8">1.4.3.-</ecNumber>
    </recommendedName>
</protein>
<evidence type="ECO:0000313" key="13">
    <source>
        <dbReference type="RefSeq" id="XP_054851443.1"/>
    </source>
</evidence>
<dbReference type="SUPFAM" id="SSF54416">
    <property type="entry name" value="Amine oxidase N-terminal region"/>
    <property type="match status" value="2"/>
</dbReference>
<dbReference type="SUPFAM" id="SSF49998">
    <property type="entry name" value="Amine oxidase catalytic domain"/>
    <property type="match status" value="1"/>
</dbReference>
<evidence type="ECO:0000256" key="4">
    <source>
        <dbReference type="ARBA" id="ARBA00023002"/>
    </source>
</evidence>
<feature type="active site" description="Schiff-base intermediate with substrate; via topaquinone" evidence="6">
    <location>
        <position position="461"/>
    </location>
</feature>
<dbReference type="GO" id="GO:0008131">
    <property type="term" value="F:primary methylamine oxidase activity"/>
    <property type="evidence" value="ECO:0007669"/>
    <property type="project" value="InterPro"/>
</dbReference>
<dbReference type="FunFam" id="3.10.450.40:FF:000001">
    <property type="entry name" value="Amine oxidase"/>
    <property type="match status" value="1"/>
</dbReference>
<feature type="domain" description="Copper amine oxidase N3-terminal" evidence="11">
    <location>
        <begin position="164"/>
        <end position="257"/>
    </location>
</feature>
<dbReference type="KEGG" id="emc:129340591"/>
<evidence type="ECO:0000256" key="6">
    <source>
        <dbReference type="PIRSR" id="PIRSR600269-50"/>
    </source>
</evidence>
<dbReference type="GO" id="GO:0048038">
    <property type="term" value="F:quinone binding"/>
    <property type="evidence" value="ECO:0007669"/>
    <property type="project" value="InterPro"/>
</dbReference>
<dbReference type="InterPro" id="IPR015800">
    <property type="entry name" value="Cu_amine_oxidase_N2"/>
</dbReference>
<dbReference type="FunFam" id="2.70.98.20:FF:000002">
    <property type="entry name" value="Amine oxidase"/>
    <property type="match status" value="1"/>
</dbReference>
<dbReference type="PANTHER" id="PTHR10638:SF4">
    <property type="entry name" value="RETINA-SPECIFIC COPPER AMINE OXIDASE"/>
    <property type="match status" value="1"/>
</dbReference>
<reference evidence="13" key="1">
    <citation type="submission" date="2025-08" db="UniProtKB">
        <authorList>
            <consortium name="RefSeq"/>
        </authorList>
    </citation>
    <scope>IDENTIFICATION</scope>
    <source>
        <tissue evidence="13">Blood</tissue>
    </source>
</reference>
<evidence type="ECO:0000256" key="5">
    <source>
        <dbReference type="ARBA" id="ARBA00023008"/>
    </source>
</evidence>
<evidence type="ECO:0000259" key="9">
    <source>
        <dbReference type="Pfam" id="PF01179"/>
    </source>
</evidence>
<dbReference type="Gene3D" id="2.70.98.20">
    <property type="entry name" value="Copper amine oxidase, catalytic domain"/>
    <property type="match status" value="1"/>
</dbReference>
<comment type="similarity">
    <text evidence="1 8">Belongs to the copper/topaquinone oxidase family.</text>
</comment>
<keyword evidence="12" id="KW-1185">Reference proteome</keyword>
<gene>
    <name evidence="13" type="primary">LOC129340591</name>
</gene>
<dbReference type="InterPro" id="IPR049948">
    <property type="entry name" value="Cu_Am_ox_TPQ-bd"/>
</dbReference>
<dbReference type="GO" id="GO:0005886">
    <property type="term" value="C:plasma membrane"/>
    <property type="evidence" value="ECO:0007669"/>
    <property type="project" value="TreeGrafter"/>
</dbReference>
<dbReference type="GO" id="GO:0009308">
    <property type="term" value="P:amine metabolic process"/>
    <property type="evidence" value="ECO:0007669"/>
    <property type="project" value="UniProtKB-UniRule"/>
</dbReference>
<dbReference type="InterPro" id="IPR036460">
    <property type="entry name" value="Cu_amine_oxidase_C_sf"/>
</dbReference>
<dbReference type="RefSeq" id="XP_054851443.1">
    <property type="nucleotide sequence ID" value="XM_054995468.1"/>
</dbReference>
<keyword evidence="5 8" id="KW-0186">Copper</keyword>